<comment type="caution">
    <text evidence="1">The sequence shown here is derived from an EMBL/GenBank/DDBJ whole genome shotgun (WGS) entry which is preliminary data.</text>
</comment>
<evidence type="ECO:0000313" key="1">
    <source>
        <dbReference type="EMBL" id="KAG7177280.1"/>
    </source>
</evidence>
<accession>A0A8J5NC51</accession>
<protein>
    <submittedName>
        <fullName evidence="1">Putative Mucin-5B-like 4</fullName>
    </submittedName>
</protein>
<sequence length="142" mass="15770">MKLLDQQNKDPEFSKMAELALTEHGVSDVPMGYYKKSGVLMRKLRPPEGVAAQSDFEQCFEGTSCLGHTIFKDDKHTGISLGSSVFNLLMNGDPYTVPVIGAEQVRCSSKIHSVLAWRNGQCTMLLGSSKLMLQHCRHRLDV</sequence>
<gene>
    <name evidence="1" type="primary">MUC5B-L4</name>
    <name evidence="1" type="ORF">Hamer_G000566</name>
</gene>
<organism evidence="1 2">
    <name type="scientific">Homarus americanus</name>
    <name type="common">American lobster</name>
    <dbReference type="NCBI Taxonomy" id="6706"/>
    <lineage>
        <taxon>Eukaryota</taxon>
        <taxon>Metazoa</taxon>
        <taxon>Ecdysozoa</taxon>
        <taxon>Arthropoda</taxon>
        <taxon>Crustacea</taxon>
        <taxon>Multicrustacea</taxon>
        <taxon>Malacostraca</taxon>
        <taxon>Eumalacostraca</taxon>
        <taxon>Eucarida</taxon>
        <taxon>Decapoda</taxon>
        <taxon>Pleocyemata</taxon>
        <taxon>Astacidea</taxon>
        <taxon>Nephropoidea</taxon>
        <taxon>Nephropidae</taxon>
        <taxon>Homarus</taxon>
    </lineage>
</organism>
<name>A0A8J5NC51_HOMAM</name>
<evidence type="ECO:0000313" key="2">
    <source>
        <dbReference type="Proteomes" id="UP000747542"/>
    </source>
</evidence>
<keyword evidence="2" id="KW-1185">Reference proteome</keyword>
<dbReference type="AlphaFoldDB" id="A0A8J5NC51"/>
<dbReference type="EMBL" id="JAHLQT010002534">
    <property type="protein sequence ID" value="KAG7177280.1"/>
    <property type="molecule type" value="Genomic_DNA"/>
</dbReference>
<dbReference type="Proteomes" id="UP000747542">
    <property type="component" value="Unassembled WGS sequence"/>
</dbReference>
<reference evidence="1" key="1">
    <citation type="journal article" date="2021" name="Sci. Adv.">
        <title>The American lobster genome reveals insights on longevity, neural, and immune adaptations.</title>
        <authorList>
            <person name="Polinski J.M."/>
            <person name="Zimin A.V."/>
            <person name="Clark K.F."/>
            <person name="Kohn A.B."/>
            <person name="Sadowski N."/>
            <person name="Timp W."/>
            <person name="Ptitsyn A."/>
            <person name="Khanna P."/>
            <person name="Romanova D.Y."/>
            <person name="Williams P."/>
            <person name="Greenwood S.J."/>
            <person name="Moroz L.L."/>
            <person name="Walt D.R."/>
            <person name="Bodnar A.G."/>
        </authorList>
    </citation>
    <scope>NUCLEOTIDE SEQUENCE</scope>
    <source>
        <strain evidence="1">GMGI-L3</strain>
    </source>
</reference>
<proteinExistence type="predicted"/>